<comment type="similarity">
    <text evidence="1">Belongs to the BlaI transcriptional regulatory family.</text>
</comment>
<dbReference type="SUPFAM" id="SSF46785">
    <property type="entry name" value="Winged helix' DNA-binding domain"/>
    <property type="match status" value="1"/>
</dbReference>
<dbReference type="InterPro" id="IPR036390">
    <property type="entry name" value="WH_DNA-bd_sf"/>
</dbReference>
<sequence>MPRPATPHPTDGELEILRILWAEGPSSLSTLCEQLRTEREVATTTVATMLRVMLDKKLVKRTGAARGALWSAAVSQQNTARGMVRKLVHGVFDGSAERLAAHLVEGGQLSAKQLAELRTLIDAQSKRKVSS</sequence>
<dbReference type="AlphaFoldDB" id="A0A5B9QLM9"/>
<dbReference type="InterPro" id="IPR036388">
    <property type="entry name" value="WH-like_DNA-bd_sf"/>
</dbReference>
<dbReference type="Gene3D" id="1.10.10.10">
    <property type="entry name" value="Winged helix-like DNA-binding domain superfamily/Winged helix DNA-binding domain"/>
    <property type="match status" value="1"/>
</dbReference>
<dbReference type="OrthoDB" id="280196at2"/>
<accession>A0A5B9QLM9</accession>
<dbReference type="PIRSF" id="PIRSF019455">
    <property type="entry name" value="CopR_AtkY"/>
    <property type="match status" value="1"/>
</dbReference>
<keyword evidence="3" id="KW-0238">DNA-binding</keyword>
<dbReference type="InterPro" id="IPR005650">
    <property type="entry name" value="BlaI_family"/>
</dbReference>
<dbReference type="RefSeq" id="WP_148076074.1">
    <property type="nucleotide sequence ID" value="NZ_CP042913.1"/>
</dbReference>
<keyword evidence="6" id="KW-1185">Reference proteome</keyword>
<dbReference type="Pfam" id="PF03965">
    <property type="entry name" value="Penicillinase_R"/>
    <property type="match status" value="1"/>
</dbReference>
<protein>
    <submittedName>
        <fullName evidence="5">Penicillinase repressor</fullName>
    </submittedName>
</protein>
<dbReference type="Proteomes" id="UP000323917">
    <property type="component" value="Chromosome"/>
</dbReference>
<keyword evidence="4" id="KW-0804">Transcription</keyword>
<evidence type="ECO:0000256" key="4">
    <source>
        <dbReference type="ARBA" id="ARBA00023163"/>
    </source>
</evidence>
<keyword evidence="2" id="KW-0805">Transcription regulation</keyword>
<dbReference type="GO" id="GO:0003677">
    <property type="term" value="F:DNA binding"/>
    <property type="evidence" value="ECO:0007669"/>
    <property type="project" value="UniProtKB-KW"/>
</dbReference>
<dbReference type="GO" id="GO:0045892">
    <property type="term" value="P:negative regulation of DNA-templated transcription"/>
    <property type="evidence" value="ECO:0007669"/>
    <property type="project" value="InterPro"/>
</dbReference>
<evidence type="ECO:0000256" key="3">
    <source>
        <dbReference type="ARBA" id="ARBA00023125"/>
    </source>
</evidence>
<reference evidence="5 6" key="1">
    <citation type="submission" date="2019-08" db="EMBL/GenBank/DDBJ databases">
        <title>Deep-cultivation of Planctomycetes and their phenomic and genomic characterization uncovers novel biology.</title>
        <authorList>
            <person name="Wiegand S."/>
            <person name="Jogler M."/>
            <person name="Boedeker C."/>
            <person name="Pinto D."/>
            <person name="Vollmers J."/>
            <person name="Rivas-Marin E."/>
            <person name="Kohn T."/>
            <person name="Peeters S.H."/>
            <person name="Heuer A."/>
            <person name="Rast P."/>
            <person name="Oberbeckmann S."/>
            <person name="Bunk B."/>
            <person name="Jeske O."/>
            <person name="Meyerdierks A."/>
            <person name="Storesund J.E."/>
            <person name="Kallscheuer N."/>
            <person name="Luecker S."/>
            <person name="Lage O.M."/>
            <person name="Pohl T."/>
            <person name="Merkel B.J."/>
            <person name="Hornburger P."/>
            <person name="Mueller R.-W."/>
            <person name="Bruemmer F."/>
            <person name="Labrenz M."/>
            <person name="Spormann A.M."/>
            <person name="Op den Camp H."/>
            <person name="Overmann J."/>
            <person name="Amann R."/>
            <person name="Jetten M.S.M."/>
            <person name="Mascher T."/>
            <person name="Medema M.H."/>
            <person name="Devos D.P."/>
            <person name="Kaster A.-K."/>
            <person name="Ovreas L."/>
            <person name="Rohde M."/>
            <person name="Galperin M.Y."/>
            <person name="Jogler C."/>
        </authorList>
    </citation>
    <scope>NUCLEOTIDE SEQUENCE [LARGE SCALE GENOMIC DNA]</scope>
    <source>
        <strain evidence="5 6">Pr1d</strain>
    </source>
</reference>
<dbReference type="EMBL" id="CP042913">
    <property type="protein sequence ID" value="QEG37906.1"/>
    <property type="molecule type" value="Genomic_DNA"/>
</dbReference>
<evidence type="ECO:0000256" key="1">
    <source>
        <dbReference type="ARBA" id="ARBA00011046"/>
    </source>
</evidence>
<gene>
    <name evidence="5" type="primary">blaI_5</name>
    <name evidence="5" type="ORF">Pr1d_52540</name>
</gene>
<evidence type="ECO:0000313" key="5">
    <source>
        <dbReference type="EMBL" id="QEG37906.1"/>
    </source>
</evidence>
<dbReference type="Gene3D" id="1.10.4040.10">
    <property type="entry name" value="Penicillinase repressor domain"/>
    <property type="match status" value="1"/>
</dbReference>
<proteinExistence type="inferred from homology"/>
<evidence type="ECO:0000256" key="2">
    <source>
        <dbReference type="ARBA" id="ARBA00023015"/>
    </source>
</evidence>
<evidence type="ECO:0000313" key="6">
    <source>
        <dbReference type="Proteomes" id="UP000323917"/>
    </source>
</evidence>
<dbReference type="KEGG" id="bgok:Pr1d_52540"/>
<organism evidence="5 6">
    <name type="scientific">Bythopirellula goksoeyrii</name>
    <dbReference type="NCBI Taxonomy" id="1400387"/>
    <lineage>
        <taxon>Bacteria</taxon>
        <taxon>Pseudomonadati</taxon>
        <taxon>Planctomycetota</taxon>
        <taxon>Planctomycetia</taxon>
        <taxon>Pirellulales</taxon>
        <taxon>Lacipirellulaceae</taxon>
        <taxon>Bythopirellula</taxon>
    </lineage>
</organism>
<name>A0A5B9QLM9_9BACT</name>